<reference evidence="2 3" key="1">
    <citation type="journal article" date="2020" name="ISME J.">
        <title>Uncovering the hidden diversity of litter-decomposition mechanisms in mushroom-forming fungi.</title>
        <authorList>
            <person name="Floudas D."/>
            <person name="Bentzer J."/>
            <person name="Ahren D."/>
            <person name="Johansson T."/>
            <person name="Persson P."/>
            <person name="Tunlid A."/>
        </authorList>
    </citation>
    <scope>NUCLEOTIDE SEQUENCE [LARGE SCALE GENOMIC DNA]</scope>
    <source>
        <strain evidence="2 3">CBS 661.87</strain>
    </source>
</reference>
<dbReference type="OrthoDB" id="3068743at2759"/>
<feature type="compositionally biased region" description="Basic and acidic residues" evidence="1">
    <location>
        <begin position="554"/>
        <end position="575"/>
    </location>
</feature>
<feature type="compositionally biased region" description="Basic and acidic residues" evidence="1">
    <location>
        <begin position="901"/>
        <end position="916"/>
    </location>
</feature>
<feature type="compositionally biased region" description="Polar residues" evidence="1">
    <location>
        <begin position="1068"/>
        <end position="1079"/>
    </location>
</feature>
<feature type="region of interest" description="Disordered" evidence="1">
    <location>
        <begin position="405"/>
        <end position="438"/>
    </location>
</feature>
<feature type="region of interest" description="Disordered" evidence="1">
    <location>
        <begin position="128"/>
        <end position="158"/>
    </location>
</feature>
<feature type="compositionally biased region" description="Basic and acidic residues" evidence="1">
    <location>
        <begin position="353"/>
        <end position="376"/>
    </location>
</feature>
<evidence type="ECO:0000313" key="2">
    <source>
        <dbReference type="EMBL" id="KAF5386099.1"/>
    </source>
</evidence>
<feature type="compositionally biased region" description="Basic and acidic residues" evidence="1">
    <location>
        <begin position="674"/>
        <end position="684"/>
    </location>
</feature>
<feature type="compositionally biased region" description="Polar residues" evidence="1">
    <location>
        <begin position="977"/>
        <end position="993"/>
    </location>
</feature>
<feature type="region of interest" description="Disordered" evidence="1">
    <location>
        <begin position="456"/>
        <end position="475"/>
    </location>
</feature>
<feature type="compositionally biased region" description="Basic and acidic residues" evidence="1">
    <location>
        <begin position="836"/>
        <end position="851"/>
    </location>
</feature>
<feature type="compositionally biased region" description="Polar residues" evidence="1">
    <location>
        <begin position="1"/>
        <end position="15"/>
    </location>
</feature>
<feature type="region of interest" description="Disordered" evidence="1">
    <location>
        <begin position="936"/>
        <end position="1257"/>
    </location>
</feature>
<feature type="compositionally biased region" description="Polar residues" evidence="1">
    <location>
        <begin position="1331"/>
        <end position="1344"/>
    </location>
</feature>
<dbReference type="Proteomes" id="UP000565441">
    <property type="component" value="Unassembled WGS sequence"/>
</dbReference>
<feature type="region of interest" description="Disordered" evidence="1">
    <location>
        <begin position="651"/>
        <end position="862"/>
    </location>
</feature>
<feature type="compositionally biased region" description="Polar residues" evidence="1">
    <location>
        <begin position="791"/>
        <end position="825"/>
    </location>
</feature>
<feature type="region of interest" description="Disordered" evidence="1">
    <location>
        <begin position="44"/>
        <end position="85"/>
    </location>
</feature>
<evidence type="ECO:0000256" key="1">
    <source>
        <dbReference type="SAM" id="MobiDB-lite"/>
    </source>
</evidence>
<feature type="region of interest" description="Disordered" evidence="1">
    <location>
        <begin position="487"/>
        <end position="521"/>
    </location>
</feature>
<evidence type="ECO:0000313" key="3">
    <source>
        <dbReference type="Proteomes" id="UP000565441"/>
    </source>
</evidence>
<feature type="compositionally biased region" description="Basic and acidic residues" evidence="1">
    <location>
        <begin position="1376"/>
        <end position="1385"/>
    </location>
</feature>
<keyword evidence="3" id="KW-1185">Reference proteome</keyword>
<feature type="region of interest" description="Disordered" evidence="1">
    <location>
        <begin position="1"/>
        <end position="27"/>
    </location>
</feature>
<feature type="region of interest" description="Disordered" evidence="1">
    <location>
        <begin position="901"/>
        <end position="921"/>
    </location>
</feature>
<feature type="region of interest" description="Disordered" evidence="1">
    <location>
        <begin position="1330"/>
        <end position="1385"/>
    </location>
</feature>
<comment type="caution">
    <text evidence="2">The sequence shown here is derived from an EMBL/GenBank/DDBJ whole genome shotgun (WGS) entry which is preliminary data.</text>
</comment>
<accession>A0A8H5HMH2</accession>
<feature type="compositionally biased region" description="Basic and acidic residues" evidence="1">
    <location>
        <begin position="1217"/>
        <end position="1226"/>
    </location>
</feature>
<sequence>MANFFLSQSEPHQTGSIGGATKPPPSFAELKFTTIGQEPQLLKRISAPTPDFQYYDRSSPSPSITTELQYPSLPVSPKPLTRPSLLQSLTTPASSTDVTMHDNEIAVDNYSTHQQDSAGVQNAQPTEQLPAPKACVPPPSQAPTSWTSDCPSSSQQSPSMIVEGMLLSSTPSSQQTEPSSMSISSSEFVKTPIHVLKPAIVVPSVALEDRTSVPMEETLPIREAESSYTGLRALQARLVSSLSIFTPPNTTEASLLVQAANSHSTNALSTAHRSHTLAQQSLASAREAVTAAQECLVAAEQAKAHATDAVTAVERLSSGTMGPGVGGNVEWQWKSIVNQLQDDLRALAEWVSEREGEEALRRREADRLEKKNKDEESMGAALGMTKTRGLDPYIVQEMALEVAQRASAEEARENARENRASLPRPQTAPAPPLSRGRERQISAELEADAAMRAWSTEHGHPPKHFPTPPTTADMPRAELGVDFRSLVTSEGSSDHRLEESSQREKVEHLQTQREEDSRMRELHEKKLEIARFQVMERERIETGDRPIRAVEESRLKLKRDAGPSRANDEVKELRNPRAKSSAVVEDAKHALEAYKGKERALAELAKRAEDRRLLEERKQRELAELKRKEAEKAAELEREAEAKELELLAEQGRRRQEVMLQKQRATAETAARINAERAREKEKNASVAPSTSPGPPASHVQSPIPDPLTEYGNLVAKKTMTAGTSKEPRLLSGGVKLGPTERANHSTPDSLPPSPTLARSTALGLRVTKARPYSEAVLPSKSRATERKSVAPTSKASADGSTDPVSTNRSLPRKPQSNASSTTTRLVPPYPTPKITSEDREDFHVHRRSEDPGNICVVPPALMPPASPEAQAANLRFVRDKNAVLWDTYLKPDVHPGNIKREVTANERLSSPKEEGNVAATPENLIARSLITSGKWVDAEQESSDISPPKFCLPQKPYPLPPVKIKPTNPQKKDEANATSEQPSRAPSIQTASAARLPNPPQSPKAFSPAVNAPSSFDPPLTKKSVNLKRPPTSPSGGTQALSNVFRGDTTLPPRTKAHHPPLPHLLVSSNTQPDTQKSAIILPDTSRVNDPKQFEDQSQIAPEFHSNGGWDRPVDEEVDGSTLRYEEPLAPSRWCRRSRDPYLSAPQSPSPTYAPIRSLPSQEGRSMGGACQSKVIPPPSRTPPLPPPPRSPILGKRRFRDDPLDGPPPHRQWQQNDERESDRNEMYLSRSVRPPPAREWRSPSLERPALQARIGVRDPAVFSIGGGESYRPLYASNSYSGSPSRNLDDSYQPAGGSECFGYGTSPRTPPGERYYLGRHQVMNSRIERVPSSSRGRDNYNNATRGAIRARGGRGGSRPLNLEQRISSQKPLTLMHRLESPPRKY</sequence>
<feature type="compositionally biased region" description="Basic and acidic residues" evidence="1">
    <location>
        <begin position="407"/>
        <end position="419"/>
    </location>
</feature>
<feature type="region of interest" description="Disordered" evidence="1">
    <location>
        <begin position="554"/>
        <end position="581"/>
    </location>
</feature>
<protein>
    <submittedName>
        <fullName evidence="2">Uncharacterized protein</fullName>
    </submittedName>
</protein>
<feature type="region of interest" description="Disordered" evidence="1">
    <location>
        <begin position="353"/>
        <end position="382"/>
    </location>
</feature>
<dbReference type="EMBL" id="JAACJP010000003">
    <property type="protein sequence ID" value="KAF5386099.1"/>
    <property type="molecule type" value="Genomic_DNA"/>
</dbReference>
<feature type="compositionally biased region" description="Polar residues" evidence="1">
    <location>
        <begin position="56"/>
        <end position="69"/>
    </location>
</feature>
<organism evidence="2 3">
    <name type="scientific">Tricholomella constricta</name>
    <dbReference type="NCBI Taxonomy" id="117010"/>
    <lineage>
        <taxon>Eukaryota</taxon>
        <taxon>Fungi</taxon>
        <taxon>Dikarya</taxon>
        <taxon>Basidiomycota</taxon>
        <taxon>Agaricomycotina</taxon>
        <taxon>Agaricomycetes</taxon>
        <taxon>Agaricomycetidae</taxon>
        <taxon>Agaricales</taxon>
        <taxon>Tricholomatineae</taxon>
        <taxon>Lyophyllaceae</taxon>
        <taxon>Tricholomella</taxon>
    </lineage>
</organism>
<proteinExistence type="predicted"/>
<name>A0A8H5HMH2_9AGAR</name>
<feature type="compositionally biased region" description="Pro residues" evidence="1">
    <location>
        <begin position="1177"/>
        <end position="1192"/>
    </location>
</feature>
<gene>
    <name evidence="2" type="ORF">D9615_002258</name>
</gene>
<feature type="compositionally biased region" description="Basic and acidic residues" evidence="1">
    <location>
        <begin position="492"/>
        <end position="521"/>
    </location>
</feature>